<feature type="domain" description="Bacterial bifunctional deaminase-reductase C-terminal" evidence="1">
    <location>
        <begin position="4"/>
        <end position="183"/>
    </location>
</feature>
<dbReference type="GO" id="GO:0009231">
    <property type="term" value="P:riboflavin biosynthetic process"/>
    <property type="evidence" value="ECO:0007669"/>
    <property type="project" value="InterPro"/>
</dbReference>
<name>A0A542EQ79_9ACTN</name>
<gene>
    <name evidence="2" type="ORF">FB475_1630</name>
</gene>
<dbReference type="PANTHER" id="PTHR38011:SF2">
    <property type="entry name" value="BIFUNCTIONAL DEAMINASE-REDUCTASE DOMAIN PROTEIN"/>
    <property type="match status" value="1"/>
</dbReference>
<reference evidence="2 3" key="1">
    <citation type="submission" date="2019-06" db="EMBL/GenBank/DDBJ databases">
        <title>Sequencing the genomes of 1000 actinobacteria strains.</title>
        <authorList>
            <person name="Klenk H.-P."/>
        </authorList>
    </citation>
    <scope>NUCLEOTIDE SEQUENCE [LARGE SCALE GENOMIC DNA]</scope>
    <source>
        <strain evidence="2 3">DSM 17305</strain>
    </source>
</reference>
<proteinExistence type="predicted"/>
<dbReference type="InterPro" id="IPR024072">
    <property type="entry name" value="DHFR-like_dom_sf"/>
</dbReference>
<sequence>MNRTVVGNISLSLDGRVNGPGGDYDMSWIAPHAVTPASLAHMIRVTSPATTALLGRKNYQGFGGYWPTVADDETAPAESRAFSRWLNEVEKVVFSTTLSEAPWENSRIAATDPVATVKELRQQEGGDIVVLASSTVIRTLLAADALDRLSITLCPELVGVGVPLFDETTKPSSWTLTNYTPTESGALCLQYDRPHPA</sequence>
<dbReference type="AlphaFoldDB" id="A0A542EQ79"/>
<evidence type="ECO:0000313" key="2">
    <source>
        <dbReference type="EMBL" id="TQJ17510.1"/>
    </source>
</evidence>
<dbReference type="InterPro" id="IPR002734">
    <property type="entry name" value="RibDG_C"/>
</dbReference>
<evidence type="ECO:0000259" key="1">
    <source>
        <dbReference type="Pfam" id="PF01872"/>
    </source>
</evidence>
<dbReference type="RefSeq" id="WP_141853993.1">
    <property type="nucleotide sequence ID" value="NZ_BAAAKA010000012.1"/>
</dbReference>
<dbReference type="EMBL" id="VFMM01000001">
    <property type="protein sequence ID" value="TQJ17510.1"/>
    <property type="molecule type" value="Genomic_DNA"/>
</dbReference>
<dbReference type="OrthoDB" id="8419056at2"/>
<dbReference type="InterPro" id="IPR050765">
    <property type="entry name" value="Riboflavin_Biosynth_HTPR"/>
</dbReference>
<dbReference type="GO" id="GO:0008703">
    <property type="term" value="F:5-amino-6-(5-phosphoribosylamino)uracil reductase activity"/>
    <property type="evidence" value="ECO:0007669"/>
    <property type="project" value="InterPro"/>
</dbReference>
<accession>A0A542EQ79</accession>
<dbReference type="PANTHER" id="PTHR38011">
    <property type="entry name" value="DIHYDROFOLATE REDUCTASE FAMILY PROTEIN (AFU_ORTHOLOGUE AFUA_8G06820)"/>
    <property type="match status" value="1"/>
</dbReference>
<evidence type="ECO:0000313" key="3">
    <source>
        <dbReference type="Proteomes" id="UP000316298"/>
    </source>
</evidence>
<dbReference type="Pfam" id="PF01872">
    <property type="entry name" value="RibD_C"/>
    <property type="match status" value="1"/>
</dbReference>
<dbReference type="SUPFAM" id="SSF53597">
    <property type="entry name" value="Dihydrofolate reductase-like"/>
    <property type="match status" value="1"/>
</dbReference>
<keyword evidence="3" id="KW-1185">Reference proteome</keyword>
<protein>
    <submittedName>
        <fullName evidence="2">Dihydrofolate reductase</fullName>
    </submittedName>
</protein>
<comment type="caution">
    <text evidence="2">The sequence shown here is derived from an EMBL/GenBank/DDBJ whole genome shotgun (WGS) entry which is preliminary data.</text>
</comment>
<dbReference type="Gene3D" id="3.40.430.10">
    <property type="entry name" value="Dihydrofolate Reductase, subunit A"/>
    <property type="match status" value="1"/>
</dbReference>
<organism evidence="2 3">
    <name type="scientific">Kribbella jejuensis</name>
    <dbReference type="NCBI Taxonomy" id="236068"/>
    <lineage>
        <taxon>Bacteria</taxon>
        <taxon>Bacillati</taxon>
        <taxon>Actinomycetota</taxon>
        <taxon>Actinomycetes</taxon>
        <taxon>Propionibacteriales</taxon>
        <taxon>Kribbellaceae</taxon>
        <taxon>Kribbella</taxon>
    </lineage>
</organism>
<dbReference type="Proteomes" id="UP000316298">
    <property type="component" value="Unassembled WGS sequence"/>
</dbReference>